<sequence length="482" mass="55587">MEINRLIDEIGKTKYWKCEAPAVFQIVQPPMLGFGRMPEYFPGLEYVPVIFVIKNGYCHQFTDEENNLLWTKYIIGNCKKDKRYLRKLFGKWEKLRKRADGLMNKIGKSDLNELDSKNLYGLFEGYFEVIADAWAIPLILEGSGIYFEKVLAPKTGLKMEDLTFLVQSEKPSFALEEHKSLLELALVAKGPNDCAVKKHRDNFFWTRNNYKDVVDLSVDDFWAEIEQIRENKTPEEIREELRKKNDINKEKQILLKKLSLKEELEEELALFSFFSYWMDERKKLNIRESHYLAILLNEISKRMEIPFEDLMQAYNFEIRSFLTENKPVDTGVLERRGTGITVFCKNPLEIVEEKNSKLLERELFGMLKSGGGSQLRGMVVYRGRVEKVCGKVNLILDIRKDKFEDGSILVTSMTRPEFVPLVKRAKAVITDEGGVTCHAAIISRELNIPCIVGTKNATKVLKDGDLVEVDANKGVVKILKKA</sequence>
<dbReference type="InterPro" id="IPR008279">
    <property type="entry name" value="PEP-util_enz_mobile_dom"/>
</dbReference>
<name>A0A1G2ELT0_9BACT</name>
<evidence type="ECO:0000259" key="5">
    <source>
        <dbReference type="Pfam" id="PF00391"/>
    </source>
</evidence>
<evidence type="ECO:0000256" key="4">
    <source>
        <dbReference type="SAM" id="Coils"/>
    </source>
</evidence>
<comment type="similarity">
    <text evidence="1">Belongs to the PEP-utilizing enzyme family.</text>
</comment>
<organism evidence="6 7">
    <name type="scientific">Candidatus Nealsonbacteria bacterium RIFOXYB1_FULL_40_15</name>
    <dbReference type="NCBI Taxonomy" id="1801677"/>
    <lineage>
        <taxon>Bacteria</taxon>
        <taxon>Candidatus Nealsoniibacteriota</taxon>
    </lineage>
</organism>
<feature type="coiled-coil region" evidence="4">
    <location>
        <begin position="237"/>
        <end position="267"/>
    </location>
</feature>
<comment type="caution">
    <text evidence="6">The sequence shown here is derived from an EMBL/GenBank/DDBJ whole genome shotgun (WGS) entry which is preliminary data.</text>
</comment>
<dbReference type="EMBL" id="MHMM01000017">
    <property type="protein sequence ID" value="OGZ26729.1"/>
    <property type="molecule type" value="Genomic_DNA"/>
</dbReference>
<dbReference type="InterPro" id="IPR018274">
    <property type="entry name" value="PEP_util_AS"/>
</dbReference>
<evidence type="ECO:0000256" key="1">
    <source>
        <dbReference type="ARBA" id="ARBA00007837"/>
    </source>
</evidence>
<dbReference type="PANTHER" id="PTHR43030">
    <property type="entry name" value="PHOSPHOENOLPYRUVATE SYNTHASE"/>
    <property type="match status" value="1"/>
</dbReference>
<accession>A0A1G2ELT0</accession>
<keyword evidence="2" id="KW-0547">Nucleotide-binding</keyword>
<evidence type="ECO:0000256" key="3">
    <source>
        <dbReference type="ARBA" id="ARBA00022840"/>
    </source>
</evidence>
<dbReference type="PROSITE" id="PS00370">
    <property type="entry name" value="PEP_ENZYMES_PHOS_SITE"/>
    <property type="match status" value="1"/>
</dbReference>
<dbReference type="AlphaFoldDB" id="A0A1G2ELT0"/>
<dbReference type="Proteomes" id="UP000177740">
    <property type="component" value="Unassembled WGS sequence"/>
</dbReference>
<reference evidence="6 7" key="1">
    <citation type="journal article" date="2016" name="Nat. Commun.">
        <title>Thousands of microbial genomes shed light on interconnected biogeochemical processes in an aquifer system.</title>
        <authorList>
            <person name="Anantharaman K."/>
            <person name="Brown C.T."/>
            <person name="Hug L.A."/>
            <person name="Sharon I."/>
            <person name="Castelle C.J."/>
            <person name="Probst A.J."/>
            <person name="Thomas B.C."/>
            <person name="Singh A."/>
            <person name="Wilkins M.J."/>
            <person name="Karaoz U."/>
            <person name="Brodie E.L."/>
            <person name="Williams K.H."/>
            <person name="Hubbard S.S."/>
            <person name="Banfield J.F."/>
        </authorList>
    </citation>
    <scope>NUCLEOTIDE SEQUENCE [LARGE SCALE GENOMIC DNA]</scope>
</reference>
<gene>
    <name evidence="6" type="ORF">A2365_02415</name>
</gene>
<feature type="domain" description="PEP-utilising enzyme mobile" evidence="5">
    <location>
        <begin position="403"/>
        <end position="474"/>
    </location>
</feature>
<evidence type="ECO:0000256" key="2">
    <source>
        <dbReference type="ARBA" id="ARBA00022741"/>
    </source>
</evidence>
<protein>
    <recommendedName>
        <fullName evidence="5">PEP-utilising enzyme mobile domain-containing protein</fullName>
    </recommendedName>
</protein>
<dbReference type="PANTHER" id="PTHR43030:SF1">
    <property type="entry name" value="PHOSPHOENOLPYRUVATE SYNTHASE"/>
    <property type="match status" value="1"/>
</dbReference>
<proteinExistence type="inferred from homology"/>
<keyword evidence="3" id="KW-0067">ATP-binding</keyword>
<dbReference type="Gene3D" id="3.50.30.10">
    <property type="entry name" value="Phosphohistidine domain"/>
    <property type="match status" value="1"/>
</dbReference>
<evidence type="ECO:0000313" key="6">
    <source>
        <dbReference type="EMBL" id="OGZ26729.1"/>
    </source>
</evidence>
<dbReference type="GO" id="GO:0005524">
    <property type="term" value="F:ATP binding"/>
    <property type="evidence" value="ECO:0007669"/>
    <property type="project" value="UniProtKB-KW"/>
</dbReference>
<dbReference type="Pfam" id="PF00391">
    <property type="entry name" value="PEP-utilizers"/>
    <property type="match status" value="1"/>
</dbReference>
<evidence type="ECO:0000313" key="7">
    <source>
        <dbReference type="Proteomes" id="UP000177740"/>
    </source>
</evidence>
<dbReference type="GO" id="GO:0008986">
    <property type="term" value="F:pyruvate, water dikinase activity"/>
    <property type="evidence" value="ECO:0007669"/>
    <property type="project" value="InterPro"/>
</dbReference>
<keyword evidence="4" id="KW-0175">Coiled coil</keyword>
<dbReference type="SUPFAM" id="SSF52009">
    <property type="entry name" value="Phosphohistidine domain"/>
    <property type="match status" value="1"/>
</dbReference>
<dbReference type="STRING" id="1801677.A2365_02415"/>
<dbReference type="InterPro" id="IPR036637">
    <property type="entry name" value="Phosphohistidine_dom_sf"/>
</dbReference>
<dbReference type="InterPro" id="IPR006319">
    <property type="entry name" value="PEP_synth"/>
</dbReference>